<comment type="caution">
    <text evidence="1">The sequence shown here is derived from an EMBL/GenBank/DDBJ whole genome shotgun (WGS) entry which is preliminary data.</text>
</comment>
<dbReference type="AlphaFoldDB" id="A0A9X3D5Y5"/>
<dbReference type="EMBL" id="JAPKFM010000017">
    <property type="protein sequence ID" value="MCX2965598.1"/>
    <property type="molecule type" value="Genomic_DNA"/>
</dbReference>
<keyword evidence="2" id="KW-1185">Reference proteome</keyword>
<protein>
    <submittedName>
        <fullName evidence="1">Uncharacterized protein</fullName>
    </submittedName>
</protein>
<organism evidence="1 2">
    <name type="scientific">Gordonia aquimaris</name>
    <dbReference type="NCBI Taxonomy" id="2984863"/>
    <lineage>
        <taxon>Bacteria</taxon>
        <taxon>Bacillati</taxon>
        <taxon>Actinomycetota</taxon>
        <taxon>Actinomycetes</taxon>
        <taxon>Mycobacteriales</taxon>
        <taxon>Gordoniaceae</taxon>
        <taxon>Gordonia</taxon>
    </lineage>
</organism>
<sequence>MSWQTFDTRRRDGRYGPWAIVNGRRISADVILMQREEDTGSTRVVLGFLCGLEYVPAEKIPGWSGEISTELPYTVLEPVKPA</sequence>
<name>A0A9X3D5Y5_9ACTN</name>
<evidence type="ECO:0000313" key="1">
    <source>
        <dbReference type="EMBL" id="MCX2965598.1"/>
    </source>
</evidence>
<reference evidence="1" key="1">
    <citation type="submission" date="2022-10" db="EMBL/GenBank/DDBJ databases">
        <title>WGS of marine actinomycetes from Thailand.</title>
        <authorList>
            <person name="Thawai C."/>
        </authorList>
    </citation>
    <scope>NUCLEOTIDE SEQUENCE</scope>
    <source>
        <strain evidence="1">SW21</strain>
    </source>
</reference>
<evidence type="ECO:0000313" key="2">
    <source>
        <dbReference type="Proteomes" id="UP001143347"/>
    </source>
</evidence>
<dbReference type="Proteomes" id="UP001143347">
    <property type="component" value="Unassembled WGS sequence"/>
</dbReference>
<accession>A0A9X3D5Y5</accession>
<dbReference type="RefSeq" id="WP_266062682.1">
    <property type="nucleotide sequence ID" value="NZ_JAPKFM010000017.1"/>
</dbReference>
<proteinExistence type="predicted"/>
<gene>
    <name evidence="1" type="ORF">OSB52_16045</name>
</gene>